<dbReference type="SMART" id="SM00073">
    <property type="entry name" value="HPT"/>
    <property type="match status" value="1"/>
</dbReference>
<evidence type="ECO:0000259" key="12">
    <source>
        <dbReference type="PROSITE" id="PS50110"/>
    </source>
</evidence>
<keyword evidence="4" id="KW-0812">Transmembrane</keyword>
<dbReference type="EMBL" id="JAOCIZ010000001">
    <property type="protein sequence ID" value="MDH1503462.1"/>
    <property type="molecule type" value="Genomic_DNA"/>
</dbReference>
<dbReference type="Gene3D" id="1.20.120.160">
    <property type="entry name" value="HPT domain"/>
    <property type="match status" value="1"/>
</dbReference>
<comment type="caution">
    <text evidence="14">The sequence shown here is derived from an EMBL/GenBank/DDBJ whole genome shotgun (WGS) entry which is preliminary data.</text>
</comment>
<sequence>MADDHPVNRALLTRQLAILGLESEVVEDGEEALRAWQGQDFALLLTDCHMPVMDGYALTRALRDAGDSAPIIGVTADTSEEASQQMRDAGMNDMLFKPYSLDALSQTLGRWLPTQEEQLASEAPRQARVQLPGISWLTLFGDEAVARSMASEYLEANEQDGEDMRLALASQDTQALVETAHRIKGAARMVGQQALAEEAARLEAAARLKQLDKLDDLARAVQALMDSIRGETGLWLDE</sequence>
<dbReference type="Pfam" id="PF00072">
    <property type="entry name" value="Response_reg"/>
    <property type="match status" value="1"/>
</dbReference>
<dbReference type="PANTHER" id="PTHR45339:SF1">
    <property type="entry name" value="HYBRID SIGNAL TRANSDUCTION HISTIDINE KINASE J"/>
    <property type="match status" value="1"/>
</dbReference>
<feature type="domain" description="Response regulatory" evidence="12">
    <location>
        <begin position="1"/>
        <end position="112"/>
    </location>
</feature>
<evidence type="ECO:0000256" key="6">
    <source>
        <dbReference type="ARBA" id="ARBA00022840"/>
    </source>
</evidence>
<evidence type="ECO:0000256" key="4">
    <source>
        <dbReference type="ARBA" id="ARBA00022692"/>
    </source>
</evidence>
<dbReference type="SMART" id="SM00448">
    <property type="entry name" value="REC"/>
    <property type="match status" value="1"/>
</dbReference>
<dbReference type="PROSITE" id="PS50110">
    <property type="entry name" value="RESPONSE_REGULATORY"/>
    <property type="match status" value="1"/>
</dbReference>
<keyword evidence="6" id="KW-0067">ATP-binding</keyword>
<dbReference type="InterPro" id="IPR011006">
    <property type="entry name" value="CheY-like_superfamily"/>
</dbReference>
<evidence type="ECO:0000256" key="1">
    <source>
        <dbReference type="ARBA" id="ARBA00004651"/>
    </source>
</evidence>
<feature type="modified residue" description="Phosphohistidine" evidence="10">
    <location>
        <position position="181"/>
    </location>
</feature>
<evidence type="ECO:0000256" key="2">
    <source>
        <dbReference type="ARBA" id="ARBA00022475"/>
    </source>
</evidence>
<protein>
    <submittedName>
        <fullName evidence="14">Response regulator</fullName>
    </submittedName>
</protein>
<dbReference type="Proteomes" id="UP001161704">
    <property type="component" value="Unassembled WGS sequence"/>
</dbReference>
<dbReference type="PANTHER" id="PTHR45339">
    <property type="entry name" value="HYBRID SIGNAL TRANSDUCTION HISTIDINE KINASE J"/>
    <property type="match status" value="1"/>
</dbReference>
<keyword evidence="9" id="KW-0472">Membrane</keyword>
<keyword evidence="3 11" id="KW-0597">Phosphoprotein</keyword>
<dbReference type="Pfam" id="PF01627">
    <property type="entry name" value="Hpt"/>
    <property type="match status" value="1"/>
</dbReference>
<dbReference type="InterPro" id="IPR001789">
    <property type="entry name" value="Sig_transdc_resp-reg_receiver"/>
</dbReference>
<keyword evidence="7" id="KW-1133">Transmembrane helix</keyword>
<dbReference type="GO" id="GO:0005524">
    <property type="term" value="F:ATP binding"/>
    <property type="evidence" value="ECO:0007669"/>
    <property type="project" value="UniProtKB-KW"/>
</dbReference>
<reference evidence="14" key="1">
    <citation type="submission" date="2022-09" db="EMBL/GenBank/DDBJ databases">
        <title>Intensive care unit water sources are persistently colonized with multi-drug resistant bacteria and are the site of extensive horizontal gene transfer of antibiotic resistance genes.</title>
        <authorList>
            <person name="Diorio-Toth L."/>
        </authorList>
    </citation>
    <scope>NUCLEOTIDE SEQUENCE</scope>
    <source>
        <strain evidence="14">GD03710</strain>
    </source>
</reference>
<dbReference type="GO" id="GO:0004672">
    <property type="term" value="F:protein kinase activity"/>
    <property type="evidence" value="ECO:0007669"/>
    <property type="project" value="UniProtKB-ARBA"/>
</dbReference>
<evidence type="ECO:0000256" key="9">
    <source>
        <dbReference type="ARBA" id="ARBA00023136"/>
    </source>
</evidence>
<evidence type="ECO:0000256" key="3">
    <source>
        <dbReference type="ARBA" id="ARBA00022553"/>
    </source>
</evidence>
<gene>
    <name evidence="14" type="ORF">N5I20_00115</name>
</gene>
<evidence type="ECO:0000256" key="11">
    <source>
        <dbReference type="PROSITE-ProRule" id="PRU00169"/>
    </source>
</evidence>
<evidence type="ECO:0000313" key="14">
    <source>
        <dbReference type="EMBL" id="MDH1503462.1"/>
    </source>
</evidence>
<dbReference type="AlphaFoldDB" id="A0AA42R7S5"/>
<evidence type="ECO:0000256" key="8">
    <source>
        <dbReference type="ARBA" id="ARBA00023012"/>
    </source>
</evidence>
<evidence type="ECO:0000256" key="7">
    <source>
        <dbReference type="ARBA" id="ARBA00022989"/>
    </source>
</evidence>
<keyword evidence="8" id="KW-0902">Two-component regulatory system</keyword>
<proteinExistence type="predicted"/>
<dbReference type="InterPro" id="IPR036641">
    <property type="entry name" value="HPT_dom_sf"/>
</dbReference>
<dbReference type="CDD" id="cd17546">
    <property type="entry name" value="REC_hyHK_CKI1_RcsC-like"/>
    <property type="match status" value="1"/>
</dbReference>
<organism evidence="14 15">
    <name type="scientific">Aeromonas caviae</name>
    <name type="common">Aeromonas punctata</name>
    <dbReference type="NCBI Taxonomy" id="648"/>
    <lineage>
        <taxon>Bacteria</taxon>
        <taxon>Pseudomonadati</taxon>
        <taxon>Pseudomonadota</taxon>
        <taxon>Gammaproteobacteria</taxon>
        <taxon>Aeromonadales</taxon>
        <taxon>Aeromonadaceae</taxon>
        <taxon>Aeromonas</taxon>
    </lineage>
</organism>
<feature type="domain" description="HPt" evidence="13">
    <location>
        <begin position="142"/>
        <end position="235"/>
    </location>
</feature>
<dbReference type="GO" id="GO:0000160">
    <property type="term" value="P:phosphorelay signal transduction system"/>
    <property type="evidence" value="ECO:0007669"/>
    <property type="project" value="UniProtKB-KW"/>
</dbReference>
<keyword evidence="5" id="KW-0547">Nucleotide-binding</keyword>
<name>A0AA42R7S5_AERCA</name>
<keyword evidence="2" id="KW-1003">Cell membrane</keyword>
<evidence type="ECO:0000259" key="13">
    <source>
        <dbReference type="PROSITE" id="PS50894"/>
    </source>
</evidence>
<evidence type="ECO:0000313" key="15">
    <source>
        <dbReference type="Proteomes" id="UP001161704"/>
    </source>
</evidence>
<dbReference type="Gene3D" id="3.40.50.2300">
    <property type="match status" value="1"/>
</dbReference>
<dbReference type="InterPro" id="IPR008207">
    <property type="entry name" value="Sig_transdc_His_kin_Hpt_dom"/>
</dbReference>
<feature type="modified residue" description="4-aspartylphosphate" evidence="11">
    <location>
        <position position="47"/>
    </location>
</feature>
<comment type="subcellular location">
    <subcellularLocation>
        <location evidence="1">Cell membrane</location>
        <topology evidence="1">Multi-pass membrane protein</topology>
    </subcellularLocation>
</comment>
<dbReference type="SUPFAM" id="SSF47226">
    <property type="entry name" value="Histidine-containing phosphotransfer domain, HPT domain"/>
    <property type="match status" value="1"/>
</dbReference>
<evidence type="ECO:0000256" key="10">
    <source>
        <dbReference type="PROSITE-ProRule" id="PRU00110"/>
    </source>
</evidence>
<dbReference type="GO" id="GO:0005886">
    <property type="term" value="C:plasma membrane"/>
    <property type="evidence" value="ECO:0007669"/>
    <property type="project" value="UniProtKB-SubCell"/>
</dbReference>
<accession>A0AA42R7S5</accession>
<dbReference type="SUPFAM" id="SSF52172">
    <property type="entry name" value="CheY-like"/>
    <property type="match status" value="1"/>
</dbReference>
<evidence type="ECO:0000256" key="5">
    <source>
        <dbReference type="ARBA" id="ARBA00022741"/>
    </source>
</evidence>
<dbReference type="RefSeq" id="WP_223954416.1">
    <property type="nucleotide sequence ID" value="NZ_AP024136.1"/>
</dbReference>
<dbReference type="PROSITE" id="PS50894">
    <property type="entry name" value="HPT"/>
    <property type="match status" value="1"/>
</dbReference>